<accession>A0A5B9R8U2</accession>
<sequence length="509" mass="57669">MEMERVLAYLEASPTVRLLRADQGAYVLFFLRQTLKLTGEDSAISMSHDDLLHQLSIFQENLQNDGYDVLSGTPDRYLREWSDAGWLRRFLPADSSGPSYQLTRYAEDAIQFVDAGLSRQHRMVGTESRLRLVIDTLTDLVRGSSADPGRRLQSLLAERERSDREIEAIRGGAPVDTYHLAQVRERFNTAVDLLKTLQGDFRAVEDRFEEIAREVTRSAFDLERGRGEILAGALDAEDLVKQQDEGVSFDAFVSFLFSPQAQTRLRETISEVLSLEALANDRGGIEHIRTMVPNLLAEAENVLRQTGRLSQTLRRLLDSESTGHRRRTAEVLKDIRTLAAKLKQSGDATNEPVPQPIGLQVQTSSGVDSPFARPFWTPAETFDIAPQVHEVDLETVQRQARKLAGMQRLQWDRMRDLIQRLTDSLPTVALSQLLRHRPPQVGVIELVGWLQIAHEDGHRIDRDSMETITVTTKDPVSERSSTVRVRVPLVTFYRTRQAKNETIRKGKPR</sequence>
<organism evidence="1 2">
    <name type="scientific">Roseimaritima ulvae</name>
    <dbReference type="NCBI Taxonomy" id="980254"/>
    <lineage>
        <taxon>Bacteria</taxon>
        <taxon>Pseudomonadati</taxon>
        <taxon>Planctomycetota</taxon>
        <taxon>Planctomycetia</taxon>
        <taxon>Pirellulales</taxon>
        <taxon>Pirellulaceae</taxon>
        <taxon>Roseimaritima</taxon>
    </lineage>
</organism>
<dbReference type="EMBL" id="CP042914">
    <property type="protein sequence ID" value="QEG43103.1"/>
    <property type="molecule type" value="Genomic_DNA"/>
</dbReference>
<dbReference type="Pfam" id="PF11855">
    <property type="entry name" value="DUF3375"/>
    <property type="match status" value="1"/>
</dbReference>
<dbReference type="OrthoDB" id="138803at2"/>
<evidence type="ECO:0008006" key="3">
    <source>
        <dbReference type="Google" id="ProtNLM"/>
    </source>
</evidence>
<gene>
    <name evidence="1" type="ORF">UC8_51470</name>
</gene>
<name>A0A5B9R8U2_9BACT</name>
<dbReference type="RefSeq" id="WP_068137517.1">
    <property type="nucleotide sequence ID" value="NZ_CP042914.1"/>
</dbReference>
<evidence type="ECO:0000313" key="2">
    <source>
        <dbReference type="Proteomes" id="UP000325286"/>
    </source>
</evidence>
<evidence type="ECO:0000313" key="1">
    <source>
        <dbReference type="EMBL" id="QEG43103.1"/>
    </source>
</evidence>
<reference evidence="1 2" key="1">
    <citation type="submission" date="2019-08" db="EMBL/GenBank/DDBJ databases">
        <title>Deep-cultivation of Planctomycetes and their phenomic and genomic characterization uncovers novel biology.</title>
        <authorList>
            <person name="Wiegand S."/>
            <person name="Jogler M."/>
            <person name="Boedeker C."/>
            <person name="Pinto D."/>
            <person name="Vollmers J."/>
            <person name="Rivas-Marin E."/>
            <person name="Kohn T."/>
            <person name="Peeters S.H."/>
            <person name="Heuer A."/>
            <person name="Rast P."/>
            <person name="Oberbeckmann S."/>
            <person name="Bunk B."/>
            <person name="Jeske O."/>
            <person name="Meyerdierks A."/>
            <person name="Storesund J.E."/>
            <person name="Kallscheuer N."/>
            <person name="Luecker S."/>
            <person name="Lage O.M."/>
            <person name="Pohl T."/>
            <person name="Merkel B.J."/>
            <person name="Hornburger P."/>
            <person name="Mueller R.-W."/>
            <person name="Bruemmer F."/>
            <person name="Labrenz M."/>
            <person name="Spormann A.M."/>
            <person name="Op den Camp H."/>
            <person name="Overmann J."/>
            <person name="Amann R."/>
            <person name="Jetten M.S.M."/>
            <person name="Mascher T."/>
            <person name="Medema M.H."/>
            <person name="Devos D.P."/>
            <person name="Kaster A.-K."/>
            <person name="Ovreas L."/>
            <person name="Rohde M."/>
            <person name="Galperin M.Y."/>
            <person name="Jogler C."/>
        </authorList>
    </citation>
    <scope>NUCLEOTIDE SEQUENCE [LARGE SCALE GENOMIC DNA]</scope>
    <source>
        <strain evidence="1 2">UC8</strain>
    </source>
</reference>
<protein>
    <recommendedName>
        <fullName evidence="3">DUF3375 domain-containing protein</fullName>
    </recommendedName>
</protein>
<proteinExistence type="predicted"/>
<dbReference type="AlphaFoldDB" id="A0A5B9R8U2"/>
<keyword evidence="2" id="KW-1185">Reference proteome</keyword>
<dbReference type="KEGG" id="rul:UC8_51470"/>
<dbReference type="Proteomes" id="UP000325286">
    <property type="component" value="Chromosome"/>
</dbReference>
<dbReference type="InterPro" id="IPR021804">
    <property type="entry name" value="DUF3375"/>
</dbReference>